<dbReference type="PANTHER" id="PTHR24567:SF28">
    <property type="entry name" value="LISTERIOLYSIN REGULATORY PROTEIN"/>
    <property type="match status" value="1"/>
</dbReference>
<dbReference type="SMART" id="SM00419">
    <property type="entry name" value="HTH_CRP"/>
    <property type="match status" value="1"/>
</dbReference>
<accession>A0ABV0BHR2</accession>
<keyword evidence="2" id="KW-0238">DNA-binding</keyword>
<evidence type="ECO:0000256" key="3">
    <source>
        <dbReference type="ARBA" id="ARBA00023163"/>
    </source>
</evidence>
<keyword evidence="3" id="KW-0804">Transcription</keyword>
<evidence type="ECO:0000313" key="7">
    <source>
        <dbReference type="Proteomes" id="UP001418637"/>
    </source>
</evidence>
<dbReference type="CDD" id="cd00038">
    <property type="entry name" value="CAP_ED"/>
    <property type="match status" value="1"/>
</dbReference>
<dbReference type="InterPro" id="IPR012318">
    <property type="entry name" value="HTH_CRP"/>
</dbReference>
<sequence length="231" mass="25938">MSNINHTLIADFPVFESFSTQELNLVLNNAKSLRYPIGEIIFEQSAPAHSYFFLLHGHIRVTKITPEGKQIGVRYINPGEFFGITEAIGIDRYPATATAAIDSIILCWPSSNWHPLMKDVPKLADKMLKILGRKLQQTHTRIIELTTQSSEQRIANVLLDLSQNSGRQVGENTEITFPISRQDIAEMTGNTLHTVSRILSNWESRSIVKSGRKRISITNLEALKALAQKNT</sequence>
<dbReference type="InterPro" id="IPR014710">
    <property type="entry name" value="RmlC-like_jellyroll"/>
</dbReference>
<organism evidence="6 7">
    <name type="scientific">Hohaiivirga grylli</name>
    <dbReference type="NCBI Taxonomy" id="3133970"/>
    <lineage>
        <taxon>Bacteria</taxon>
        <taxon>Pseudomonadati</taxon>
        <taxon>Pseudomonadota</taxon>
        <taxon>Alphaproteobacteria</taxon>
        <taxon>Hyphomicrobiales</taxon>
        <taxon>Methylobacteriaceae</taxon>
        <taxon>Hohaiivirga</taxon>
    </lineage>
</organism>
<proteinExistence type="predicted"/>
<dbReference type="Gene3D" id="2.60.120.10">
    <property type="entry name" value="Jelly Rolls"/>
    <property type="match status" value="1"/>
</dbReference>
<dbReference type="Proteomes" id="UP001418637">
    <property type="component" value="Unassembled WGS sequence"/>
</dbReference>
<dbReference type="SUPFAM" id="SSF51206">
    <property type="entry name" value="cAMP-binding domain-like"/>
    <property type="match status" value="1"/>
</dbReference>
<dbReference type="Gene3D" id="1.10.10.10">
    <property type="entry name" value="Winged helix-like DNA-binding domain superfamily/Winged helix DNA-binding domain"/>
    <property type="match status" value="1"/>
</dbReference>
<dbReference type="Pfam" id="PF13545">
    <property type="entry name" value="HTH_Crp_2"/>
    <property type="match status" value="1"/>
</dbReference>
<dbReference type="PRINTS" id="PR00034">
    <property type="entry name" value="HTHCRP"/>
</dbReference>
<evidence type="ECO:0000313" key="6">
    <source>
        <dbReference type="EMBL" id="MEN3930514.1"/>
    </source>
</evidence>
<keyword evidence="1" id="KW-0805">Transcription regulation</keyword>
<evidence type="ECO:0000256" key="1">
    <source>
        <dbReference type="ARBA" id="ARBA00023015"/>
    </source>
</evidence>
<feature type="domain" description="HTH crp-type" evidence="5">
    <location>
        <begin position="148"/>
        <end position="221"/>
    </location>
</feature>
<dbReference type="PROSITE" id="PS51063">
    <property type="entry name" value="HTH_CRP_2"/>
    <property type="match status" value="1"/>
</dbReference>
<evidence type="ECO:0000259" key="5">
    <source>
        <dbReference type="PROSITE" id="PS51063"/>
    </source>
</evidence>
<dbReference type="RefSeq" id="WP_346336519.1">
    <property type="nucleotide sequence ID" value="NZ_JBBYXI010000002.1"/>
</dbReference>
<name>A0ABV0BHR2_9HYPH</name>
<dbReference type="InterPro" id="IPR036388">
    <property type="entry name" value="WH-like_DNA-bd_sf"/>
</dbReference>
<evidence type="ECO:0000259" key="4">
    <source>
        <dbReference type="PROSITE" id="PS50042"/>
    </source>
</evidence>
<dbReference type="SUPFAM" id="SSF46785">
    <property type="entry name" value="Winged helix' DNA-binding domain"/>
    <property type="match status" value="1"/>
</dbReference>
<evidence type="ECO:0000256" key="2">
    <source>
        <dbReference type="ARBA" id="ARBA00023125"/>
    </source>
</evidence>
<feature type="domain" description="Cyclic nucleotide-binding" evidence="4">
    <location>
        <begin position="14"/>
        <end position="99"/>
    </location>
</feature>
<keyword evidence="7" id="KW-1185">Reference proteome</keyword>
<gene>
    <name evidence="6" type="ORF">WJT86_05480</name>
</gene>
<dbReference type="InterPro" id="IPR036390">
    <property type="entry name" value="WH_DNA-bd_sf"/>
</dbReference>
<dbReference type="Pfam" id="PF00027">
    <property type="entry name" value="cNMP_binding"/>
    <property type="match status" value="1"/>
</dbReference>
<dbReference type="SMART" id="SM00100">
    <property type="entry name" value="cNMP"/>
    <property type="match status" value="1"/>
</dbReference>
<reference evidence="6 7" key="1">
    <citation type="submission" date="2024-04" db="EMBL/GenBank/DDBJ databases">
        <title>A novel species isolated from cricket.</title>
        <authorList>
            <person name="Wang H.-C."/>
        </authorList>
    </citation>
    <scope>NUCLEOTIDE SEQUENCE [LARGE SCALE GENOMIC DNA]</scope>
    <source>
        <strain evidence="6 7">WL0021</strain>
    </source>
</reference>
<dbReference type="EMBL" id="JBBYXI010000002">
    <property type="protein sequence ID" value="MEN3930514.1"/>
    <property type="molecule type" value="Genomic_DNA"/>
</dbReference>
<dbReference type="CDD" id="cd00092">
    <property type="entry name" value="HTH_CRP"/>
    <property type="match status" value="1"/>
</dbReference>
<comment type="caution">
    <text evidence="6">The sequence shown here is derived from an EMBL/GenBank/DDBJ whole genome shotgun (WGS) entry which is preliminary data.</text>
</comment>
<dbReference type="InterPro" id="IPR050397">
    <property type="entry name" value="Env_Response_Regulators"/>
</dbReference>
<dbReference type="PROSITE" id="PS50042">
    <property type="entry name" value="CNMP_BINDING_3"/>
    <property type="match status" value="1"/>
</dbReference>
<dbReference type="InterPro" id="IPR018490">
    <property type="entry name" value="cNMP-bd_dom_sf"/>
</dbReference>
<dbReference type="PANTHER" id="PTHR24567">
    <property type="entry name" value="CRP FAMILY TRANSCRIPTIONAL REGULATORY PROTEIN"/>
    <property type="match status" value="1"/>
</dbReference>
<protein>
    <submittedName>
        <fullName evidence="6">Crp/Fnr family transcriptional regulator</fullName>
    </submittedName>
</protein>
<dbReference type="InterPro" id="IPR000595">
    <property type="entry name" value="cNMP-bd_dom"/>
</dbReference>